<protein>
    <submittedName>
        <fullName evidence="1">Uncharacterized protein</fullName>
    </submittedName>
</protein>
<dbReference type="EMBL" id="LAZR01003738">
    <property type="protein sequence ID" value="KKN15188.1"/>
    <property type="molecule type" value="Genomic_DNA"/>
</dbReference>
<dbReference type="AlphaFoldDB" id="A0A0F9RD30"/>
<proteinExistence type="predicted"/>
<evidence type="ECO:0000313" key="1">
    <source>
        <dbReference type="EMBL" id="KKN15188.1"/>
    </source>
</evidence>
<feature type="non-terminal residue" evidence="1">
    <location>
        <position position="1"/>
    </location>
</feature>
<reference evidence="1" key="1">
    <citation type="journal article" date="2015" name="Nature">
        <title>Complex archaea that bridge the gap between prokaryotes and eukaryotes.</title>
        <authorList>
            <person name="Spang A."/>
            <person name="Saw J.H."/>
            <person name="Jorgensen S.L."/>
            <person name="Zaremba-Niedzwiedzka K."/>
            <person name="Martijn J."/>
            <person name="Lind A.E."/>
            <person name="van Eijk R."/>
            <person name="Schleper C."/>
            <person name="Guy L."/>
            <person name="Ettema T.J."/>
        </authorList>
    </citation>
    <scope>NUCLEOTIDE SEQUENCE</scope>
</reference>
<organism evidence="1">
    <name type="scientific">marine sediment metagenome</name>
    <dbReference type="NCBI Taxonomy" id="412755"/>
    <lineage>
        <taxon>unclassified sequences</taxon>
        <taxon>metagenomes</taxon>
        <taxon>ecological metagenomes</taxon>
    </lineage>
</organism>
<name>A0A0F9RD30_9ZZZZ</name>
<comment type="caution">
    <text evidence="1">The sequence shown here is derived from an EMBL/GenBank/DDBJ whole genome shotgun (WGS) entry which is preliminary data.</text>
</comment>
<gene>
    <name evidence="1" type="ORF">LCGC14_0988770</name>
</gene>
<sequence length="30" mass="3328">LKEIKSQGGWVFQDDLNNLIKVLAKIDGGK</sequence>
<accession>A0A0F9RD30</accession>